<sequence>MNFKNWLKMGIIIPSSNTTVELEFTKVLSNKEDVFISCHFSRIKLDNVTVDDLTKMEKETERAASELSSIIPDIIIYACTTGSFFKNYMQYKELEEKIYNITKTPVVVTSGAVISALRKMKMRDIVLVTPYINELNKKEVEFLAFHDINVVKVYGMNIIKNTEIGKVSPDVLYEFITSRLKEIKSNFDGIFISCTNLRTFDIIKKLEEKIGKPVISSNSATLWGALNKLNIRISNIGLGMLFNT</sequence>
<dbReference type="Pfam" id="PF17645">
    <property type="entry name" value="Amdase"/>
    <property type="match status" value="1"/>
</dbReference>
<dbReference type="GO" id="GO:0016853">
    <property type="term" value="F:isomerase activity"/>
    <property type="evidence" value="ECO:0007669"/>
    <property type="project" value="UniProtKB-KW"/>
</dbReference>
<dbReference type="GeneID" id="68865970"/>
<organism evidence="1 2">
    <name type="scientific">Saccharolobus caldissimus</name>
    <dbReference type="NCBI Taxonomy" id="1702097"/>
    <lineage>
        <taxon>Archaea</taxon>
        <taxon>Thermoproteota</taxon>
        <taxon>Thermoprotei</taxon>
        <taxon>Sulfolobales</taxon>
        <taxon>Sulfolobaceae</taxon>
        <taxon>Saccharolobus</taxon>
    </lineage>
</organism>
<dbReference type="InterPro" id="IPR053714">
    <property type="entry name" value="Iso_Racemase_Enz_sf"/>
</dbReference>
<dbReference type="Gene3D" id="3.40.50.12500">
    <property type="match status" value="1"/>
</dbReference>
<dbReference type="EMBL" id="AP025226">
    <property type="protein sequence ID" value="BDB98213.1"/>
    <property type="molecule type" value="Genomic_DNA"/>
</dbReference>
<dbReference type="PANTHER" id="PTHR40267">
    <property type="entry name" value="BLR3294 PROTEIN"/>
    <property type="match status" value="1"/>
</dbReference>
<reference evidence="1 2" key="1">
    <citation type="journal article" date="2022" name="Microbiol. Resour. Announc.">
        <title>Complete Genome Sequence of the Hyperthermophilic and Acidophilic Archaeon Saccharolobus caldissimus Strain HS-3T.</title>
        <authorList>
            <person name="Sakai H.D."/>
            <person name="Kurosawa N."/>
        </authorList>
    </citation>
    <scope>NUCLEOTIDE SEQUENCE [LARGE SCALE GENOMIC DNA]</scope>
    <source>
        <strain evidence="1 2">JCM32116</strain>
    </source>
</reference>
<protein>
    <submittedName>
        <fullName evidence="1">Maleate cis-trans isomerase</fullName>
    </submittedName>
</protein>
<dbReference type="KEGG" id="scas:SACC_12300"/>
<dbReference type="InterPro" id="IPR026286">
    <property type="entry name" value="MaiA/AMDase"/>
</dbReference>
<name>A0AAQ4CQY2_9CREN</name>
<proteinExistence type="predicted"/>
<evidence type="ECO:0000313" key="2">
    <source>
        <dbReference type="Proteomes" id="UP001319921"/>
    </source>
</evidence>
<dbReference type="RefSeq" id="WP_229572130.1">
    <property type="nucleotide sequence ID" value="NZ_AP025226.1"/>
</dbReference>
<accession>A0AAQ4CQY2</accession>
<keyword evidence="2" id="KW-1185">Reference proteome</keyword>
<gene>
    <name evidence="1" type="ORF">SACC_12300</name>
</gene>
<dbReference type="PANTHER" id="PTHR40267:SF1">
    <property type="entry name" value="BLR3294 PROTEIN"/>
    <property type="match status" value="1"/>
</dbReference>
<dbReference type="Proteomes" id="UP001319921">
    <property type="component" value="Chromosome"/>
</dbReference>
<evidence type="ECO:0000313" key="1">
    <source>
        <dbReference type="EMBL" id="BDB98213.1"/>
    </source>
</evidence>
<dbReference type="PIRSF" id="PIRSF015736">
    <property type="entry name" value="MI"/>
    <property type="match status" value="1"/>
</dbReference>
<keyword evidence="1" id="KW-0413">Isomerase</keyword>
<dbReference type="AlphaFoldDB" id="A0AAQ4CQY2"/>